<dbReference type="Proteomes" id="UP000048841">
    <property type="component" value="Unassembled WGS sequence"/>
</dbReference>
<dbReference type="Proteomes" id="UP000041601">
    <property type="component" value="Unassembled WGS sequence"/>
</dbReference>
<gene>
    <name evidence="1" type="ORF">ERS137941_03099</name>
    <name evidence="2" type="ORF">ERS137959_02299</name>
</gene>
<dbReference type="PATRIC" id="fig|630.30.peg.3913"/>
<dbReference type="EMBL" id="CGBR01000025">
    <property type="protein sequence ID" value="CFQ69061.1"/>
    <property type="molecule type" value="Genomic_DNA"/>
</dbReference>
<protein>
    <submittedName>
        <fullName evidence="1">Uncharacterized protein</fullName>
    </submittedName>
</protein>
<proteinExistence type="predicted"/>
<dbReference type="AlphaFoldDB" id="A0A0E1NH50"/>
<keyword evidence="3" id="KW-1185">Reference proteome</keyword>
<sequence length="118" mass="12782">MGLVRSSSAPNLVSNSVFVPQVVGLQNTVTKPVSQESHIVTIDNDNCHQSPQNDGTSVPKETCGSRLGNMISVGLTFVTVECIRYVAYNSGGPLLQHAGQSVYNATSEYITDWYQNYV</sequence>
<organism evidence="1 4">
    <name type="scientific">Yersinia enterocolitica</name>
    <dbReference type="NCBI Taxonomy" id="630"/>
    <lineage>
        <taxon>Bacteria</taxon>
        <taxon>Pseudomonadati</taxon>
        <taxon>Pseudomonadota</taxon>
        <taxon>Gammaproteobacteria</taxon>
        <taxon>Enterobacterales</taxon>
        <taxon>Yersiniaceae</taxon>
        <taxon>Yersinia</taxon>
    </lineage>
</organism>
<name>A0A0E1NH50_YEREN</name>
<evidence type="ECO:0000313" key="1">
    <source>
        <dbReference type="EMBL" id="CFQ69061.1"/>
    </source>
</evidence>
<dbReference type="EMBL" id="CPXJ01000025">
    <property type="protein sequence ID" value="CND82322.1"/>
    <property type="molecule type" value="Genomic_DNA"/>
</dbReference>
<dbReference type="RefSeq" id="WP_229683578.1">
    <property type="nucleotide sequence ID" value="NZ_CGBR01000025.1"/>
</dbReference>
<dbReference type="KEGG" id="yet:CH48_499"/>
<accession>A0A0E1NH50</accession>
<evidence type="ECO:0000313" key="4">
    <source>
        <dbReference type="Proteomes" id="UP000048841"/>
    </source>
</evidence>
<reference evidence="2 3" key="2">
    <citation type="submission" date="2015-03" db="EMBL/GenBank/DDBJ databases">
        <authorList>
            <consortium name="Pathogen Informatics"/>
            <person name="Murphy D."/>
        </authorList>
    </citation>
    <scope>NUCLEOTIDE SEQUENCE [LARGE SCALE GENOMIC DNA]</scope>
    <source>
        <strain evidence="2 3">IP05342</strain>
    </source>
</reference>
<reference evidence="1 4" key="1">
    <citation type="submission" date="2015-03" db="EMBL/GenBank/DDBJ databases">
        <authorList>
            <person name="Murphy D."/>
        </authorList>
    </citation>
    <scope>NUCLEOTIDE SEQUENCE [LARGE SCALE GENOMIC DNA]</scope>
    <source>
        <strain evidence="1 4">IP26249</strain>
    </source>
</reference>
<evidence type="ECO:0000313" key="2">
    <source>
        <dbReference type="EMBL" id="CND82322.1"/>
    </source>
</evidence>
<evidence type="ECO:0000313" key="3">
    <source>
        <dbReference type="Proteomes" id="UP000041601"/>
    </source>
</evidence>